<organism evidence="8 9">
    <name type="scientific">Lentzea indica</name>
    <dbReference type="NCBI Taxonomy" id="2604800"/>
    <lineage>
        <taxon>Bacteria</taxon>
        <taxon>Bacillati</taxon>
        <taxon>Actinomycetota</taxon>
        <taxon>Actinomycetes</taxon>
        <taxon>Pseudonocardiales</taxon>
        <taxon>Pseudonocardiaceae</taxon>
        <taxon>Lentzea</taxon>
    </lineage>
</organism>
<evidence type="ECO:0000256" key="6">
    <source>
        <dbReference type="SAM" id="Phobius"/>
    </source>
</evidence>
<dbReference type="EMBL" id="VSRL01000019">
    <property type="protein sequence ID" value="NKE56754.1"/>
    <property type="molecule type" value="Genomic_DNA"/>
</dbReference>
<feature type="transmembrane region" description="Helical" evidence="6">
    <location>
        <begin position="308"/>
        <end position="333"/>
    </location>
</feature>
<evidence type="ECO:0000313" key="8">
    <source>
        <dbReference type="EMBL" id="NKE56754.1"/>
    </source>
</evidence>
<evidence type="ECO:0000256" key="5">
    <source>
        <dbReference type="ARBA" id="ARBA00023136"/>
    </source>
</evidence>
<dbReference type="Proteomes" id="UP001515943">
    <property type="component" value="Unassembled WGS sequence"/>
</dbReference>
<dbReference type="InterPro" id="IPR020846">
    <property type="entry name" value="MFS_dom"/>
</dbReference>
<gene>
    <name evidence="8" type="ORF">FXN61_07865</name>
</gene>
<dbReference type="SUPFAM" id="SSF103473">
    <property type="entry name" value="MFS general substrate transporter"/>
    <property type="match status" value="1"/>
</dbReference>
<keyword evidence="3 6" id="KW-0812">Transmembrane</keyword>
<accession>A0ABX1FCW3</accession>
<dbReference type="InterPro" id="IPR011701">
    <property type="entry name" value="MFS"/>
</dbReference>
<keyword evidence="5 6" id="KW-0472">Membrane</keyword>
<dbReference type="InterPro" id="IPR036259">
    <property type="entry name" value="MFS_trans_sf"/>
</dbReference>
<comment type="caution">
    <text evidence="8">The sequence shown here is derived from an EMBL/GenBank/DDBJ whole genome shotgun (WGS) entry which is preliminary data.</text>
</comment>
<dbReference type="PRINTS" id="PR01035">
    <property type="entry name" value="TCRTETA"/>
</dbReference>
<dbReference type="Pfam" id="PF07690">
    <property type="entry name" value="MFS_1"/>
    <property type="match status" value="1"/>
</dbReference>
<dbReference type="Gene3D" id="1.20.1250.20">
    <property type="entry name" value="MFS general substrate transporter like domains"/>
    <property type="match status" value="1"/>
</dbReference>
<dbReference type="PROSITE" id="PS50850">
    <property type="entry name" value="MFS"/>
    <property type="match status" value="1"/>
</dbReference>
<name>A0ABX1FCW3_9PSEU</name>
<evidence type="ECO:0000256" key="2">
    <source>
        <dbReference type="ARBA" id="ARBA00022475"/>
    </source>
</evidence>
<feature type="transmembrane region" description="Helical" evidence="6">
    <location>
        <begin position="345"/>
        <end position="365"/>
    </location>
</feature>
<keyword evidence="2" id="KW-1003">Cell membrane</keyword>
<sequence>MTRPLTKNRDYRLLWIGQALSEVGISATTIALPLLVLAFTGSPGLAGIVLGVDAAAQLVAGLPAGALVDRWDRKKVMLACEAAQAVAIGSLVVALWFNAPSIAHLIVVAVVTGVCTALFEPAEEASLPRLVSDEQLPTAIALNEGRSYLGRLAGTTLGGFLFALRTWLPFGLQALTHIASFLLLMFIRIPGPSRETPPQSNLRREVQEGLHWMWQHRLIRVIAFCAVGLNLFFTAFYIVIIALAQQRGVPSGEIGVMAAMFGAGGILGAFVAPQLHRLLKPYLSIIGVFWALAVLCPLAIVIHNGYLMGAVFAAMALLAPTANITISTYQLLLTPDELRGRLSSVMNVVLGIAAVTGPALGGLLMEALPGNQTVLLISTAIALIALLATVSPSLRNFPHHEETEEREDARK</sequence>
<evidence type="ECO:0000259" key="7">
    <source>
        <dbReference type="PROSITE" id="PS50850"/>
    </source>
</evidence>
<feature type="transmembrane region" description="Helical" evidence="6">
    <location>
        <begin position="371"/>
        <end position="390"/>
    </location>
</feature>
<evidence type="ECO:0000256" key="1">
    <source>
        <dbReference type="ARBA" id="ARBA00004651"/>
    </source>
</evidence>
<reference evidence="8 9" key="1">
    <citation type="submission" date="2019-08" db="EMBL/GenBank/DDBJ databases">
        <title>Lentzea from Indian Himalayas.</title>
        <authorList>
            <person name="Mandal S."/>
            <person name="Mallick Gupta A."/>
            <person name="Maiti P.K."/>
            <person name="Sarkar J."/>
            <person name="Mandal S."/>
        </authorList>
    </citation>
    <scope>NUCLEOTIDE SEQUENCE [LARGE SCALE GENOMIC DNA]</scope>
    <source>
        <strain evidence="8 9">PSKA42</strain>
    </source>
</reference>
<protein>
    <submittedName>
        <fullName evidence="8">MFS transporter</fullName>
    </submittedName>
</protein>
<dbReference type="CDD" id="cd06173">
    <property type="entry name" value="MFS_MefA_like"/>
    <property type="match status" value="1"/>
</dbReference>
<feature type="transmembrane region" description="Helical" evidence="6">
    <location>
        <begin position="221"/>
        <end position="244"/>
    </location>
</feature>
<dbReference type="PANTHER" id="PTHR23513">
    <property type="entry name" value="INTEGRAL MEMBRANE EFFLUX PROTEIN-RELATED"/>
    <property type="match status" value="1"/>
</dbReference>
<evidence type="ECO:0000256" key="4">
    <source>
        <dbReference type="ARBA" id="ARBA00022989"/>
    </source>
</evidence>
<feature type="transmembrane region" description="Helical" evidence="6">
    <location>
        <begin position="282"/>
        <end position="302"/>
    </location>
</feature>
<evidence type="ECO:0000256" key="3">
    <source>
        <dbReference type="ARBA" id="ARBA00022692"/>
    </source>
</evidence>
<comment type="subcellular location">
    <subcellularLocation>
        <location evidence="1">Cell membrane</location>
        <topology evidence="1">Multi-pass membrane protein</topology>
    </subcellularLocation>
</comment>
<keyword evidence="4 6" id="KW-1133">Transmembrane helix</keyword>
<proteinExistence type="predicted"/>
<feature type="domain" description="Major facilitator superfamily (MFS) profile" evidence="7">
    <location>
        <begin position="10"/>
        <end position="397"/>
    </location>
</feature>
<feature type="transmembrane region" description="Helical" evidence="6">
    <location>
        <begin position="12"/>
        <end position="39"/>
    </location>
</feature>
<feature type="transmembrane region" description="Helical" evidence="6">
    <location>
        <begin position="256"/>
        <end position="275"/>
    </location>
</feature>
<dbReference type="PANTHER" id="PTHR23513:SF6">
    <property type="entry name" value="MAJOR FACILITATOR SUPERFAMILY ASSOCIATED DOMAIN-CONTAINING PROTEIN"/>
    <property type="match status" value="1"/>
</dbReference>
<dbReference type="RefSeq" id="WP_167971747.1">
    <property type="nucleotide sequence ID" value="NZ_VSRL01000019.1"/>
</dbReference>
<dbReference type="InterPro" id="IPR001958">
    <property type="entry name" value="Tet-R_TetA/multi-R_MdtG-like"/>
</dbReference>
<evidence type="ECO:0000313" key="9">
    <source>
        <dbReference type="Proteomes" id="UP001515943"/>
    </source>
</evidence>
<keyword evidence="9" id="KW-1185">Reference proteome</keyword>
<feature type="transmembrane region" description="Helical" evidence="6">
    <location>
        <begin position="45"/>
        <end position="64"/>
    </location>
</feature>